<dbReference type="STRING" id="35525.A0A0P6C5V5"/>
<evidence type="ECO:0000313" key="2">
    <source>
        <dbReference type="Proteomes" id="UP000076858"/>
    </source>
</evidence>
<evidence type="ECO:0000313" key="1">
    <source>
        <dbReference type="EMBL" id="KZS20166.1"/>
    </source>
</evidence>
<dbReference type="PANTHER" id="PTHR12242">
    <property type="entry name" value="OS02G0130600 PROTEIN-RELATED"/>
    <property type="match status" value="1"/>
</dbReference>
<accession>A0A0P6C5V5</accession>
<proteinExistence type="predicted"/>
<reference evidence="1 2" key="1">
    <citation type="submission" date="2016-03" db="EMBL/GenBank/DDBJ databases">
        <title>EvidentialGene: Evidence-directed Construction of Genes on Genomes.</title>
        <authorList>
            <person name="Gilbert D.G."/>
            <person name="Choi J.-H."/>
            <person name="Mockaitis K."/>
            <person name="Colbourne J."/>
            <person name="Pfrender M."/>
        </authorList>
    </citation>
    <scope>NUCLEOTIDE SEQUENCE [LARGE SCALE GENOMIC DNA]</scope>
    <source>
        <strain evidence="1 2">Xinb3</strain>
        <tissue evidence="1">Complete organism</tissue>
    </source>
</reference>
<dbReference type="InterPro" id="IPR049352">
    <property type="entry name" value="Rost"/>
</dbReference>
<dbReference type="EMBL" id="LRGB01000243">
    <property type="protein sequence ID" value="KZS20166.1"/>
    <property type="molecule type" value="Genomic_DNA"/>
</dbReference>
<dbReference type="Proteomes" id="UP000076858">
    <property type="component" value="Unassembled WGS sequence"/>
</dbReference>
<dbReference type="Pfam" id="PF21534">
    <property type="entry name" value="Rost"/>
    <property type="match status" value="1"/>
</dbReference>
<dbReference type="PANTHER" id="PTHR12242:SF49">
    <property type="entry name" value="HEADBUTT, ISOFORM E"/>
    <property type="match status" value="1"/>
</dbReference>
<dbReference type="OrthoDB" id="6342053at2759"/>
<comment type="caution">
    <text evidence="1">The sequence shown here is derived from an EMBL/GenBank/DDBJ whole genome shotgun (WGS) entry which is preliminary data.</text>
</comment>
<dbReference type="AlphaFoldDB" id="A0A0P6C5V5"/>
<gene>
    <name evidence="1" type="ORF">APZ42_013151</name>
</gene>
<name>A0A0P6C5V5_9CRUS</name>
<protein>
    <submittedName>
        <fullName evidence="1">Putative Rolling stone</fullName>
    </submittedName>
</protein>
<dbReference type="GO" id="GO:0016020">
    <property type="term" value="C:membrane"/>
    <property type="evidence" value="ECO:0007669"/>
    <property type="project" value="TreeGrafter"/>
</dbReference>
<organism evidence="1 2">
    <name type="scientific">Daphnia magna</name>
    <dbReference type="NCBI Taxonomy" id="35525"/>
    <lineage>
        <taxon>Eukaryota</taxon>
        <taxon>Metazoa</taxon>
        <taxon>Ecdysozoa</taxon>
        <taxon>Arthropoda</taxon>
        <taxon>Crustacea</taxon>
        <taxon>Branchiopoda</taxon>
        <taxon>Diplostraca</taxon>
        <taxon>Cladocera</taxon>
        <taxon>Anomopoda</taxon>
        <taxon>Daphniidae</taxon>
        <taxon>Daphnia</taxon>
    </lineage>
</organism>
<sequence>MDPALKEQCWSLQLGLDHQNPYDFAIFSWQSKKCKVSGYYLIYRFVVAALFISIIVFGLSISKHPNSWIIYFSHVGILLQTLHLIIAAAIPVQLLLNPSKDGVETQLSLLPRLSSFLYNVTNLMSLWISAIFWAGISVVEREPKDTDFLTHGLNSIMSICDVFISKRPCRLLHFTHSWAIFVPYVVFTVIYWAAGGRRENGISAIYPILDWDNLSVTIPCVTVGLTLGLLFIHGFVWMLHLLRDRVIACVNSHKSEPQSALQGQWNPALVVDEVGLVDLKIQA</sequence>
<keyword evidence="2" id="KW-1185">Reference proteome</keyword>